<dbReference type="AlphaFoldDB" id="A0A4R7RTH6"/>
<dbReference type="Gene3D" id="1.20.1250.20">
    <property type="entry name" value="MFS general substrate transporter like domains"/>
    <property type="match status" value="1"/>
</dbReference>
<evidence type="ECO:0000256" key="1">
    <source>
        <dbReference type="ARBA" id="ARBA00022692"/>
    </source>
</evidence>
<protein>
    <submittedName>
        <fullName evidence="5">MFS transporter</fullName>
    </submittedName>
</protein>
<keyword evidence="1 4" id="KW-0812">Transmembrane</keyword>
<reference evidence="5 6" key="1">
    <citation type="submission" date="2019-03" db="EMBL/GenBank/DDBJ databases">
        <title>Genomic Encyclopedia of Archaeal and Bacterial Type Strains, Phase II (KMG-II): from individual species to whole genera.</title>
        <authorList>
            <person name="Goeker M."/>
        </authorList>
    </citation>
    <scope>NUCLEOTIDE SEQUENCE [LARGE SCALE GENOMIC DNA]</scope>
    <source>
        <strain evidence="5 6">ATCC 25309</strain>
    </source>
</reference>
<feature type="transmembrane region" description="Helical" evidence="4">
    <location>
        <begin position="80"/>
        <end position="99"/>
    </location>
</feature>
<dbReference type="PANTHER" id="PTHR11360:SF308">
    <property type="entry name" value="BLL3089 PROTEIN"/>
    <property type="match status" value="1"/>
</dbReference>
<keyword evidence="3 4" id="KW-0472">Membrane</keyword>
<dbReference type="PANTHER" id="PTHR11360">
    <property type="entry name" value="MONOCARBOXYLATE TRANSPORTER"/>
    <property type="match status" value="1"/>
</dbReference>
<dbReference type="SUPFAM" id="SSF103473">
    <property type="entry name" value="MFS general substrate transporter"/>
    <property type="match status" value="1"/>
</dbReference>
<keyword evidence="6" id="KW-1185">Reference proteome</keyword>
<organism evidence="5 6">
    <name type="scientific">Prosthecobacter fusiformis</name>
    <dbReference type="NCBI Taxonomy" id="48464"/>
    <lineage>
        <taxon>Bacteria</taxon>
        <taxon>Pseudomonadati</taxon>
        <taxon>Verrucomicrobiota</taxon>
        <taxon>Verrucomicrobiia</taxon>
        <taxon>Verrucomicrobiales</taxon>
        <taxon>Verrucomicrobiaceae</taxon>
        <taxon>Prosthecobacter</taxon>
    </lineage>
</organism>
<name>A0A4R7RTH6_9BACT</name>
<feature type="transmembrane region" description="Helical" evidence="4">
    <location>
        <begin position="280"/>
        <end position="299"/>
    </location>
</feature>
<evidence type="ECO:0000256" key="3">
    <source>
        <dbReference type="ARBA" id="ARBA00023136"/>
    </source>
</evidence>
<feature type="transmembrane region" description="Helical" evidence="4">
    <location>
        <begin position="305"/>
        <end position="327"/>
    </location>
</feature>
<dbReference type="InterPro" id="IPR036259">
    <property type="entry name" value="MFS_trans_sf"/>
</dbReference>
<feature type="transmembrane region" description="Helical" evidence="4">
    <location>
        <begin position="140"/>
        <end position="163"/>
    </location>
</feature>
<dbReference type="Proteomes" id="UP000295662">
    <property type="component" value="Unassembled WGS sequence"/>
</dbReference>
<feature type="transmembrane region" description="Helical" evidence="4">
    <location>
        <begin position="339"/>
        <end position="358"/>
    </location>
</feature>
<dbReference type="Pfam" id="PF07690">
    <property type="entry name" value="MFS_1"/>
    <property type="match status" value="1"/>
</dbReference>
<dbReference type="OrthoDB" id="182417at2"/>
<gene>
    <name evidence="5" type="ORF">EI77_03243</name>
</gene>
<dbReference type="InterPro" id="IPR011701">
    <property type="entry name" value="MFS"/>
</dbReference>
<feature type="transmembrane region" description="Helical" evidence="4">
    <location>
        <begin position="216"/>
        <end position="236"/>
    </location>
</feature>
<feature type="transmembrane region" description="Helical" evidence="4">
    <location>
        <begin position="169"/>
        <end position="188"/>
    </location>
</feature>
<feature type="transmembrane region" description="Helical" evidence="4">
    <location>
        <begin position="364"/>
        <end position="389"/>
    </location>
</feature>
<sequence length="395" mass="41701">MKSETPPAVWTQVVAGAFLMVATLPGRTHGLGLITEPLLAELDLSRHAYAQINLWATLLGAAACLPVGAWLDGMGLRKGALILLPALALVVGAMSWIATPGWLGLFGLVLLTRAFGQSALSVLSLAVAGRAFKQGSAVAAGSYSLLLSMLFATAFYFVGTAVAESGWRMAWGSIAVGLVVLMPISFLLRPGITIEQMAEGGTNDLTLQQCLRIPAFWAYCAGIAAFAALSSGIGLFNQALLAERGFSQEVFVKFQSVSFIIALLGQIFCGVGTRWMPIRYWLGGALIVQAAALTGYQLLRTESDLWVLAAISGTAGGIIMVAFYAIWSDAFGKRHLGRIQGMAQMCTVVASALGPVLLEWGHSAFSSYAVTLIAAAPACLIIGLMILFLKPRREA</sequence>
<evidence type="ECO:0000256" key="4">
    <source>
        <dbReference type="SAM" id="Phobius"/>
    </source>
</evidence>
<dbReference type="EMBL" id="SOCA01000006">
    <property type="protein sequence ID" value="TDU68126.1"/>
    <property type="molecule type" value="Genomic_DNA"/>
</dbReference>
<feature type="transmembrane region" description="Helical" evidence="4">
    <location>
        <begin position="54"/>
        <end position="73"/>
    </location>
</feature>
<dbReference type="GO" id="GO:0022857">
    <property type="term" value="F:transmembrane transporter activity"/>
    <property type="evidence" value="ECO:0007669"/>
    <property type="project" value="InterPro"/>
</dbReference>
<dbReference type="InterPro" id="IPR050327">
    <property type="entry name" value="Proton-linked_MCT"/>
</dbReference>
<proteinExistence type="predicted"/>
<dbReference type="RefSeq" id="WP_133796270.1">
    <property type="nucleotide sequence ID" value="NZ_SOCA01000006.1"/>
</dbReference>
<feature type="transmembrane region" description="Helical" evidence="4">
    <location>
        <begin position="105"/>
        <end position="128"/>
    </location>
</feature>
<keyword evidence="2 4" id="KW-1133">Transmembrane helix</keyword>
<feature type="transmembrane region" description="Helical" evidence="4">
    <location>
        <begin position="256"/>
        <end position="273"/>
    </location>
</feature>
<evidence type="ECO:0000313" key="5">
    <source>
        <dbReference type="EMBL" id="TDU68126.1"/>
    </source>
</evidence>
<accession>A0A4R7RTH6</accession>
<evidence type="ECO:0000313" key="6">
    <source>
        <dbReference type="Proteomes" id="UP000295662"/>
    </source>
</evidence>
<evidence type="ECO:0000256" key="2">
    <source>
        <dbReference type="ARBA" id="ARBA00022989"/>
    </source>
</evidence>
<comment type="caution">
    <text evidence="5">The sequence shown here is derived from an EMBL/GenBank/DDBJ whole genome shotgun (WGS) entry which is preliminary data.</text>
</comment>